<dbReference type="InParanoid" id="H3B8X7"/>
<dbReference type="STRING" id="7897.ENSLACP00000018348"/>
<dbReference type="OMA" id="CFKQNYS"/>
<evidence type="ECO:0000256" key="2">
    <source>
        <dbReference type="SAM" id="Phobius"/>
    </source>
</evidence>
<feature type="domain" description="DUF1279" evidence="3">
    <location>
        <begin position="59"/>
        <end position="146"/>
    </location>
</feature>
<evidence type="ECO:0000259" key="3">
    <source>
        <dbReference type="Pfam" id="PF06916"/>
    </source>
</evidence>
<keyword evidence="2" id="KW-1133">Transmembrane helix</keyword>
<proteinExistence type="predicted"/>
<keyword evidence="2" id="KW-0472">Membrane</keyword>
<dbReference type="EMBL" id="AFYH01027204">
    <property type="status" value="NOT_ANNOTATED_CDS"/>
    <property type="molecule type" value="Genomic_DNA"/>
</dbReference>
<reference evidence="5" key="1">
    <citation type="submission" date="2011-08" db="EMBL/GenBank/DDBJ databases">
        <title>The draft genome of Latimeria chalumnae.</title>
        <authorList>
            <person name="Di Palma F."/>
            <person name="Alfoldi J."/>
            <person name="Johnson J."/>
            <person name="Berlin A."/>
            <person name="Gnerre S."/>
            <person name="Jaffe D."/>
            <person name="MacCallum I."/>
            <person name="Young S."/>
            <person name="Walker B.J."/>
            <person name="Lander E."/>
            <person name="Lindblad-Toh K."/>
        </authorList>
    </citation>
    <scope>NUCLEOTIDE SEQUENCE [LARGE SCALE GENOMIC DNA]</scope>
    <source>
        <strain evidence="5">Wild caught</strain>
    </source>
</reference>
<protein>
    <submittedName>
        <fullName evidence="4">Family with sequence similarity 210 member B</fullName>
    </submittedName>
</protein>
<dbReference type="HOGENOM" id="CLU_119224_1_0_1"/>
<dbReference type="EMBL" id="AFYH01027203">
    <property type="status" value="NOT_ANNOTATED_CDS"/>
    <property type="molecule type" value="Genomic_DNA"/>
</dbReference>
<sequence length="163" mass="17491">MLGSRPGPKHEAEVQEQQVHFPPRGATTIQSKGSEGSDGGAEREARDPAGGGEKPSKSQQLKNVFKEYGAVGVSFHIGISLISLGIFYLAVSSGIDMTALLFKLGFDQTIIQSRMAAGTSTFMLAYAIHKLFAPARISITLVSVPVIVRYFRKVGLFKPSPNP</sequence>
<evidence type="ECO:0000313" key="5">
    <source>
        <dbReference type="Proteomes" id="UP000008672"/>
    </source>
</evidence>
<dbReference type="Pfam" id="PF06916">
    <property type="entry name" value="FAM210A-B_dom"/>
    <property type="match status" value="1"/>
</dbReference>
<dbReference type="EMBL" id="AFYH01027205">
    <property type="status" value="NOT_ANNOTATED_CDS"/>
    <property type="molecule type" value="Genomic_DNA"/>
</dbReference>
<dbReference type="Ensembl" id="ENSLACT00000018481.1">
    <property type="protein sequence ID" value="ENSLACP00000018348.1"/>
    <property type="gene ID" value="ENSLACG00000016160.1"/>
</dbReference>
<dbReference type="InterPro" id="IPR045866">
    <property type="entry name" value="FAM210A/B-like"/>
</dbReference>
<reference evidence="4" key="3">
    <citation type="submission" date="2025-09" db="UniProtKB">
        <authorList>
            <consortium name="Ensembl"/>
        </authorList>
    </citation>
    <scope>IDENTIFICATION</scope>
</reference>
<dbReference type="InterPro" id="IPR009688">
    <property type="entry name" value="FAM210A/B-like_dom"/>
</dbReference>
<feature type="transmembrane region" description="Helical" evidence="2">
    <location>
        <begin position="68"/>
        <end position="91"/>
    </location>
</feature>
<organism evidence="4 5">
    <name type="scientific">Latimeria chalumnae</name>
    <name type="common">Coelacanth</name>
    <dbReference type="NCBI Taxonomy" id="7897"/>
    <lineage>
        <taxon>Eukaryota</taxon>
        <taxon>Metazoa</taxon>
        <taxon>Chordata</taxon>
        <taxon>Craniata</taxon>
        <taxon>Vertebrata</taxon>
        <taxon>Euteleostomi</taxon>
        <taxon>Coelacanthiformes</taxon>
        <taxon>Coelacanthidae</taxon>
        <taxon>Latimeria</taxon>
    </lineage>
</organism>
<dbReference type="eggNOG" id="KOG4526">
    <property type="taxonomic scope" value="Eukaryota"/>
</dbReference>
<dbReference type="AlphaFoldDB" id="H3B8X7"/>
<evidence type="ECO:0000256" key="1">
    <source>
        <dbReference type="SAM" id="MobiDB-lite"/>
    </source>
</evidence>
<feature type="region of interest" description="Disordered" evidence="1">
    <location>
        <begin position="1"/>
        <end position="58"/>
    </location>
</feature>
<dbReference type="PANTHER" id="PTHR21377">
    <property type="entry name" value="PROTEIN FAM210B, MITOCHONDRIAL"/>
    <property type="match status" value="1"/>
</dbReference>
<accession>H3B8X7</accession>
<dbReference type="EMBL" id="AFYH01027202">
    <property type="status" value="NOT_ANNOTATED_CDS"/>
    <property type="molecule type" value="Genomic_DNA"/>
</dbReference>
<name>H3B8X7_LATCH</name>
<dbReference type="Proteomes" id="UP000008672">
    <property type="component" value="Unassembled WGS sequence"/>
</dbReference>
<keyword evidence="2" id="KW-0812">Transmembrane</keyword>
<dbReference type="Bgee" id="ENSLACG00000016160">
    <property type="expression patterns" value="Expressed in chordate pharynx and 6 other cell types or tissues"/>
</dbReference>
<gene>
    <name evidence="4" type="primary">FAM210B</name>
</gene>
<dbReference type="PANTHER" id="PTHR21377:SF0">
    <property type="entry name" value="PROTEIN FAM210B, MITOCHONDRIAL"/>
    <property type="match status" value="1"/>
</dbReference>
<dbReference type="FunCoup" id="H3B8X7">
    <property type="interactions" value="475"/>
</dbReference>
<evidence type="ECO:0000313" key="4">
    <source>
        <dbReference type="Ensembl" id="ENSLACP00000018348.1"/>
    </source>
</evidence>
<keyword evidence="5" id="KW-1185">Reference proteome</keyword>
<reference evidence="4" key="2">
    <citation type="submission" date="2025-08" db="UniProtKB">
        <authorList>
            <consortium name="Ensembl"/>
        </authorList>
    </citation>
    <scope>IDENTIFICATION</scope>
</reference>
<feature type="transmembrane region" description="Helical" evidence="2">
    <location>
        <begin position="131"/>
        <end position="151"/>
    </location>
</feature>
<dbReference type="GeneTree" id="ENSGT00940000156134"/>
<dbReference type="GO" id="GO:0005739">
    <property type="term" value="C:mitochondrion"/>
    <property type="evidence" value="ECO:0007669"/>
    <property type="project" value="TreeGrafter"/>
</dbReference>